<evidence type="ECO:0000259" key="5">
    <source>
        <dbReference type="Pfam" id="PF00890"/>
    </source>
</evidence>
<keyword evidence="3" id="KW-0274">FAD</keyword>
<dbReference type="EMBL" id="JMIX01000003">
    <property type="protein sequence ID" value="KEO98532.1"/>
    <property type="molecule type" value="Genomic_DNA"/>
</dbReference>
<dbReference type="PANTHER" id="PTHR43400:SF10">
    <property type="entry name" value="3-OXOSTEROID 1-DEHYDROGENASE"/>
    <property type="match status" value="1"/>
</dbReference>
<dbReference type="OrthoDB" id="3178130at2"/>
<evidence type="ECO:0000313" key="6">
    <source>
        <dbReference type="EMBL" id="KEO98532.1"/>
    </source>
</evidence>
<evidence type="ECO:0000256" key="2">
    <source>
        <dbReference type="ARBA" id="ARBA00022630"/>
    </source>
</evidence>
<dbReference type="SUPFAM" id="SSF51905">
    <property type="entry name" value="FAD/NAD(P)-binding domain"/>
    <property type="match status" value="1"/>
</dbReference>
<evidence type="ECO:0000313" key="7">
    <source>
        <dbReference type="Proteomes" id="UP000027866"/>
    </source>
</evidence>
<comment type="caution">
    <text evidence="6">The sequence shown here is derived from an EMBL/GenBank/DDBJ whole genome shotgun (WGS) entry which is preliminary data.</text>
</comment>
<reference evidence="6 7" key="1">
    <citation type="submission" date="2014-04" db="EMBL/GenBank/DDBJ databases">
        <title>A comprehensive comparison of genomes of Erythrobacter spp. Strains.</title>
        <authorList>
            <person name="Zheng Q."/>
        </authorList>
    </citation>
    <scope>NUCLEOTIDE SEQUENCE [LARGE SCALE GENOMIC DNA]</scope>
    <source>
        <strain evidence="6 7">DSM 8509</strain>
    </source>
</reference>
<dbReference type="Pfam" id="PF00890">
    <property type="entry name" value="FAD_binding_2"/>
    <property type="match status" value="1"/>
</dbReference>
<comment type="cofactor">
    <cofactor evidence="1">
        <name>FAD</name>
        <dbReference type="ChEBI" id="CHEBI:57692"/>
    </cofactor>
</comment>
<evidence type="ECO:0000256" key="1">
    <source>
        <dbReference type="ARBA" id="ARBA00001974"/>
    </source>
</evidence>
<dbReference type="InterPro" id="IPR036188">
    <property type="entry name" value="FAD/NAD-bd_sf"/>
</dbReference>
<dbReference type="SUPFAM" id="SSF56425">
    <property type="entry name" value="Succinate dehydrogenase/fumarate reductase flavoprotein, catalytic domain"/>
    <property type="match status" value="1"/>
</dbReference>
<dbReference type="Gene3D" id="3.90.700.10">
    <property type="entry name" value="Succinate dehydrogenase/fumarate reductase flavoprotein, catalytic domain"/>
    <property type="match status" value="1"/>
</dbReference>
<proteinExistence type="predicted"/>
<dbReference type="GO" id="GO:0016491">
    <property type="term" value="F:oxidoreductase activity"/>
    <property type="evidence" value="ECO:0007669"/>
    <property type="project" value="UniProtKB-KW"/>
</dbReference>
<dbReference type="AlphaFoldDB" id="A0A074NL78"/>
<dbReference type="PATRIC" id="fig|39960.10.peg.2090"/>
<dbReference type="GO" id="GO:0008202">
    <property type="term" value="P:steroid metabolic process"/>
    <property type="evidence" value="ECO:0007669"/>
    <property type="project" value="UniProtKB-ARBA"/>
</dbReference>
<feature type="domain" description="FAD-dependent oxidoreductase 2 FAD-binding" evidence="5">
    <location>
        <begin position="20"/>
        <end position="437"/>
    </location>
</feature>
<dbReference type="InterPro" id="IPR003953">
    <property type="entry name" value="FAD-dep_OxRdtase_2_FAD-bd"/>
</dbReference>
<sequence>MNECRVIRAESVETIAEIPVVVIGGGGTGLTAALAVRDAGADVLVVERDGQPMGTTAMSTGLIPAAGSRIQRDKGVEDSPERFAADIVAKTKGAVDTALVGHLTRESARTVDWLVESHKIGLSLVEGFTYPGHSALRMHGMPSRSGSELMGALASACEDAGVDILTDSLVDTLYVNGEDRVIAIAATRPDGARDVIGCGAVILACCGFAGNQQMVAELIPELEHATFHGHPGNKGDAIAWGREMGASMADLSAYQGHAGLAAGYGIPILWPLIAEGGIQVNRSGERFANEASGYSEQAVEVLRQEGHVAWSIYDERRHEIMCQFDDYQQARSAGCLIRADSLAELAEKAGIDAAGLERSVAETHRLVQSGERDRFGRSFAGKAPLEPPFYAVRVTGALFHTQGGLEVDEHARVLRASGEPFPNLYAGGGAARGISGPGADGYLAGNGLLTATTLGRLAGEHAAASLVREPA</sequence>
<dbReference type="InterPro" id="IPR027477">
    <property type="entry name" value="Succ_DH/fumarate_Rdtase_cat_sf"/>
</dbReference>
<gene>
    <name evidence="6" type="ORF">EH32_05305</name>
</gene>
<dbReference type="Proteomes" id="UP000027866">
    <property type="component" value="Unassembled WGS sequence"/>
</dbReference>
<dbReference type="InterPro" id="IPR050315">
    <property type="entry name" value="FAD-oxidoreductase_2"/>
</dbReference>
<protein>
    <submittedName>
        <fullName evidence="6">3-ketosteroid dehydrogenase</fullName>
    </submittedName>
</protein>
<dbReference type="RefSeq" id="WP_034900745.1">
    <property type="nucleotide sequence ID" value="NZ_CP017057.1"/>
</dbReference>
<dbReference type="KEGG" id="elq:Ga0102493_112998"/>
<keyword evidence="2" id="KW-0285">Flavoprotein</keyword>
<evidence type="ECO:0000256" key="4">
    <source>
        <dbReference type="ARBA" id="ARBA00023002"/>
    </source>
</evidence>
<keyword evidence="7" id="KW-1185">Reference proteome</keyword>
<keyword evidence="4" id="KW-0560">Oxidoreductase</keyword>
<dbReference type="PANTHER" id="PTHR43400">
    <property type="entry name" value="FUMARATE REDUCTASE"/>
    <property type="match status" value="1"/>
</dbReference>
<dbReference type="Gene3D" id="3.50.50.60">
    <property type="entry name" value="FAD/NAD(P)-binding domain"/>
    <property type="match status" value="1"/>
</dbReference>
<evidence type="ECO:0000256" key="3">
    <source>
        <dbReference type="ARBA" id="ARBA00022827"/>
    </source>
</evidence>
<name>A0A074NL78_9SPHN</name>
<organism evidence="6 7">
    <name type="scientific">Erythrobacter litoralis</name>
    <dbReference type="NCBI Taxonomy" id="39960"/>
    <lineage>
        <taxon>Bacteria</taxon>
        <taxon>Pseudomonadati</taxon>
        <taxon>Pseudomonadota</taxon>
        <taxon>Alphaproteobacteria</taxon>
        <taxon>Sphingomonadales</taxon>
        <taxon>Erythrobacteraceae</taxon>
        <taxon>Erythrobacter/Porphyrobacter group</taxon>
        <taxon>Erythrobacter</taxon>
    </lineage>
</organism>
<accession>A0A074NL78</accession>